<dbReference type="Pfam" id="PF03631">
    <property type="entry name" value="Virul_fac_BrkB"/>
    <property type="match status" value="1"/>
</dbReference>
<evidence type="ECO:0000256" key="1">
    <source>
        <dbReference type="ARBA" id="ARBA00004651"/>
    </source>
</evidence>
<feature type="transmembrane region" description="Helical" evidence="6">
    <location>
        <begin position="175"/>
        <end position="195"/>
    </location>
</feature>
<proteinExistence type="predicted"/>
<feature type="transmembrane region" description="Helical" evidence="6">
    <location>
        <begin position="27"/>
        <end position="49"/>
    </location>
</feature>
<feature type="transmembrane region" description="Helical" evidence="6">
    <location>
        <begin position="128"/>
        <end position="155"/>
    </location>
</feature>
<gene>
    <name evidence="7" type="ORF">BXY66_1533</name>
</gene>
<dbReference type="InterPro" id="IPR017039">
    <property type="entry name" value="Virul_fac_BrkB"/>
</dbReference>
<organism evidence="7 8">
    <name type="scientific">Shimia isoporae</name>
    <dbReference type="NCBI Taxonomy" id="647720"/>
    <lineage>
        <taxon>Bacteria</taxon>
        <taxon>Pseudomonadati</taxon>
        <taxon>Pseudomonadota</taxon>
        <taxon>Alphaproteobacteria</taxon>
        <taxon>Rhodobacterales</taxon>
        <taxon>Roseobacteraceae</taxon>
    </lineage>
</organism>
<protein>
    <submittedName>
        <fullName evidence="7">Membrane protein</fullName>
    </submittedName>
</protein>
<comment type="subcellular location">
    <subcellularLocation>
        <location evidence="1">Cell membrane</location>
        <topology evidence="1">Multi-pass membrane protein</topology>
    </subcellularLocation>
</comment>
<keyword evidence="3 6" id="KW-0812">Transmembrane</keyword>
<dbReference type="Proteomes" id="UP000295673">
    <property type="component" value="Unassembled WGS sequence"/>
</dbReference>
<dbReference type="AlphaFoldDB" id="A0A4R1NME4"/>
<dbReference type="EMBL" id="SMGR01000001">
    <property type="protein sequence ID" value="TCL09484.1"/>
    <property type="molecule type" value="Genomic_DNA"/>
</dbReference>
<feature type="transmembrane region" description="Helical" evidence="6">
    <location>
        <begin position="86"/>
        <end position="107"/>
    </location>
</feature>
<keyword evidence="8" id="KW-1185">Reference proteome</keyword>
<evidence type="ECO:0000256" key="4">
    <source>
        <dbReference type="ARBA" id="ARBA00022989"/>
    </source>
</evidence>
<keyword evidence="2" id="KW-1003">Cell membrane</keyword>
<keyword evidence="5 6" id="KW-0472">Membrane</keyword>
<evidence type="ECO:0000313" key="8">
    <source>
        <dbReference type="Proteomes" id="UP000295673"/>
    </source>
</evidence>
<comment type="caution">
    <text evidence="7">The sequence shown here is derived from an EMBL/GenBank/DDBJ whole genome shotgun (WGS) entry which is preliminary data.</text>
</comment>
<dbReference type="PANTHER" id="PTHR30213:SF0">
    <property type="entry name" value="UPF0761 MEMBRANE PROTEIN YIHY"/>
    <property type="match status" value="1"/>
</dbReference>
<feature type="transmembrane region" description="Helical" evidence="6">
    <location>
        <begin position="239"/>
        <end position="264"/>
    </location>
</feature>
<feature type="transmembrane region" description="Helical" evidence="6">
    <location>
        <begin position="207"/>
        <end position="227"/>
    </location>
</feature>
<dbReference type="PANTHER" id="PTHR30213">
    <property type="entry name" value="INNER MEMBRANE PROTEIN YHJD"/>
    <property type="match status" value="1"/>
</dbReference>
<dbReference type="RefSeq" id="WP_165929119.1">
    <property type="nucleotide sequence ID" value="NZ_SMGR01000001.1"/>
</dbReference>
<evidence type="ECO:0000256" key="3">
    <source>
        <dbReference type="ARBA" id="ARBA00022692"/>
    </source>
</evidence>
<keyword evidence="4 6" id="KW-1133">Transmembrane helix</keyword>
<evidence type="ECO:0000313" key="7">
    <source>
        <dbReference type="EMBL" id="TCL09484.1"/>
    </source>
</evidence>
<evidence type="ECO:0000256" key="2">
    <source>
        <dbReference type="ARBA" id="ARBA00022475"/>
    </source>
</evidence>
<dbReference type="GO" id="GO:0005886">
    <property type="term" value="C:plasma membrane"/>
    <property type="evidence" value="ECO:0007669"/>
    <property type="project" value="UniProtKB-SubCell"/>
</dbReference>
<evidence type="ECO:0000256" key="5">
    <source>
        <dbReference type="ARBA" id="ARBA00023136"/>
    </source>
</evidence>
<name>A0A4R1NME4_9RHOB</name>
<evidence type="ECO:0000256" key="6">
    <source>
        <dbReference type="SAM" id="Phobius"/>
    </source>
</evidence>
<reference evidence="7 8" key="1">
    <citation type="submission" date="2019-03" db="EMBL/GenBank/DDBJ databases">
        <title>Genomic Encyclopedia of Archaeal and Bacterial Type Strains, Phase II (KMG-II): from individual species to whole genera.</title>
        <authorList>
            <person name="Goeker M."/>
        </authorList>
    </citation>
    <scope>NUCLEOTIDE SEQUENCE [LARGE SCALE GENOMIC DNA]</scope>
    <source>
        <strain evidence="7 8">DSM 26433</strain>
    </source>
</reference>
<dbReference type="NCBIfam" id="TIGR00765">
    <property type="entry name" value="yihY_not_rbn"/>
    <property type="match status" value="1"/>
</dbReference>
<dbReference type="PIRSF" id="PIRSF035875">
    <property type="entry name" value="RNase_BN"/>
    <property type="match status" value="1"/>
</dbReference>
<accession>A0A4R1NME4</accession>
<sequence length="274" mass="30592">MRRYLTVFWAALDHFQRKGGFVRSSHLALSFMLALFPFCIFALSLAAALSADADVDTVINFVLGYWPPEIVGPVEQELRAVLQSGAGSLTFGAVLSIVFATNGVDAIRVVVTEAYRDEDPRPFWRTRLLALLFVVVGTILILSTGILSVAIPLVLHFFDDLVPWLDQSILSNDQFRRLITVVLLLFFLYACHRWLPGVKHRFRDVAPGVVLTVFLWMVASNGFAYYISNFSTYSVTYAGLAGIITALMYLYVMSAVFVLGAEFNGQLMAERKSR</sequence>